<proteinExistence type="predicted"/>
<gene>
    <name evidence="1" type="ORF">GOM49_01825</name>
</gene>
<keyword evidence="2" id="KW-1185">Reference proteome</keyword>
<organism evidence="1 2">
    <name type="scientific">Clostridium bovifaecis</name>
    <dbReference type="NCBI Taxonomy" id="2184719"/>
    <lineage>
        <taxon>Bacteria</taxon>
        <taxon>Bacillati</taxon>
        <taxon>Bacillota</taxon>
        <taxon>Clostridia</taxon>
        <taxon>Eubacteriales</taxon>
        <taxon>Clostridiaceae</taxon>
        <taxon>Clostridium</taxon>
    </lineage>
</organism>
<reference evidence="1 2" key="1">
    <citation type="submission" date="2019-12" db="EMBL/GenBank/DDBJ databases">
        <title>Genome sequenceing of Clostridium bovifaecis.</title>
        <authorList>
            <person name="Yao Y."/>
        </authorList>
    </citation>
    <scope>NUCLEOTIDE SEQUENCE [LARGE SCALE GENOMIC DNA]</scope>
    <source>
        <strain evidence="1 2">BXX</strain>
    </source>
</reference>
<name>A0A6I6FG17_9CLOT</name>
<dbReference type="Proteomes" id="UP000422764">
    <property type="component" value="Chromosome"/>
</dbReference>
<sequence>MDVKNYTYVASCVFTREEPELSAKIQDYLKQRFNMQIIRCCVPNYKVEEFTADMPKWLQPRWKDTPHYKDFAADSTMVYVCHNCAAIFQETMPEVKRLSLWELILNDTEFPFPDYSHEKMTLQDCWRSYDNRPEQEAVRALLQKMNVDIVEQEENYEKTQFCGISLYASSPARNLKLAPRRFVEHAEEKFIPHTKEEQLELMQEHCQPITTDKVVAYCHYCIKGLKLGGKQSKHLASLLFDTQE</sequence>
<dbReference type="EMBL" id="CP046522">
    <property type="protein sequence ID" value="QGU96765.1"/>
    <property type="molecule type" value="Genomic_DNA"/>
</dbReference>
<evidence type="ECO:0000313" key="1">
    <source>
        <dbReference type="EMBL" id="QGU96765.1"/>
    </source>
</evidence>
<dbReference type="AlphaFoldDB" id="A0A6I6FG17"/>
<accession>A0A6I6FG17</accession>
<evidence type="ECO:0000313" key="2">
    <source>
        <dbReference type="Proteomes" id="UP000422764"/>
    </source>
</evidence>
<protein>
    <submittedName>
        <fullName evidence="1">Uncharacterized protein</fullName>
    </submittedName>
</protein>